<sequence length="127" mass="13477">MGKTITETIESRQLIVGDGIRTENAKPTTGVAYKRGDLVAVSAANVATHPTVTSGVVGDWQAIVVEDMTAEQSTYHANNGLEMPIYVQGAYDLSVVTVNGTKLTAGQYDAVRAQGLNNKIELRKVVG</sequence>
<proteinExistence type="predicted"/>
<evidence type="ECO:0000313" key="1">
    <source>
        <dbReference type="EMBL" id="UYF73016.1"/>
    </source>
</evidence>
<evidence type="ECO:0000313" key="2">
    <source>
        <dbReference type="Proteomes" id="UP001164064"/>
    </source>
</evidence>
<name>A0AA46S590_9GAMM</name>
<dbReference type="Proteomes" id="UP001164064">
    <property type="component" value="Chromosome"/>
</dbReference>
<dbReference type="AlphaFoldDB" id="A0AA46S590"/>
<gene>
    <name evidence="1" type="ORF">LSO60_07125</name>
</gene>
<reference evidence="1" key="1">
    <citation type="journal article" date="2022" name="J Glob Antimicrob Resist">
        <title>Comparative analysis of IMP-4- and OXA-58-containing plasmids of three carbapenemase-producing Acinetobacter ursingii strains in the Netherlands.</title>
        <authorList>
            <person name="Hendrickx A.P.A."/>
            <person name="Schade R.P."/>
            <person name="Landman F."/>
            <person name="Bosch T."/>
            <person name="Schouls L.M."/>
            <person name="van Dijk K."/>
        </authorList>
    </citation>
    <scope>NUCLEOTIDE SEQUENCE</scope>
    <source>
        <strain evidence="1">RIVM_C010559</strain>
    </source>
</reference>
<evidence type="ECO:0008006" key="3">
    <source>
        <dbReference type="Google" id="ProtNLM"/>
    </source>
</evidence>
<organism evidence="1 2">
    <name type="scientific">Acinetobacter ursingii</name>
    <dbReference type="NCBI Taxonomy" id="108980"/>
    <lineage>
        <taxon>Bacteria</taxon>
        <taxon>Pseudomonadati</taxon>
        <taxon>Pseudomonadota</taxon>
        <taxon>Gammaproteobacteria</taxon>
        <taxon>Moraxellales</taxon>
        <taxon>Moraxellaceae</taxon>
        <taxon>Acinetobacter</taxon>
    </lineage>
</organism>
<dbReference type="RefSeq" id="WP_263513215.1">
    <property type="nucleotide sequence ID" value="NZ_CP089051.1"/>
</dbReference>
<dbReference type="EMBL" id="CP089051">
    <property type="protein sequence ID" value="UYF73016.1"/>
    <property type="molecule type" value="Genomic_DNA"/>
</dbReference>
<protein>
    <recommendedName>
        <fullName evidence="3">Head decoration protein</fullName>
    </recommendedName>
</protein>
<accession>A0AA46S590</accession>